<reference evidence="2 3" key="1">
    <citation type="submission" date="2012-08" db="EMBL/GenBank/DDBJ databases">
        <title>Oryza genome evolution.</title>
        <authorList>
            <person name="Wing R.A."/>
        </authorList>
    </citation>
    <scope>NUCLEOTIDE SEQUENCE</scope>
</reference>
<keyword evidence="1" id="KW-0812">Transmembrane</keyword>
<dbReference type="PANTHER" id="PTHR33115:SF46">
    <property type="entry name" value="OS05G0141200 PROTEIN"/>
    <property type="match status" value="1"/>
</dbReference>
<feature type="transmembrane region" description="Helical" evidence="1">
    <location>
        <begin position="153"/>
        <end position="178"/>
    </location>
</feature>
<dbReference type="Gramene" id="LPERR05G02520.1">
    <property type="protein sequence ID" value="LPERR05G02520.1"/>
    <property type="gene ID" value="LPERR05G02520"/>
</dbReference>
<dbReference type="STRING" id="77586.A0A0D9WCL0"/>
<dbReference type="eggNOG" id="ENOG502RRQD">
    <property type="taxonomic scope" value="Eukaryota"/>
</dbReference>
<dbReference type="EnsemblPlants" id="LPERR05G02520.1">
    <property type="protein sequence ID" value="LPERR05G02520.1"/>
    <property type="gene ID" value="LPERR05G02520"/>
</dbReference>
<reference evidence="2" key="3">
    <citation type="submission" date="2015-04" db="UniProtKB">
        <authorList>
            <consortium name="EnsemblPlants"/>
        </authorList>
    </citation>
    <scope>IDENTIFICATION</scope>
</reference>
<feature type="transmembrane region" description="Helical" evidence="1">
    <location>
        <begin position="99"/>
        <end position="123"/>
    </location>
</feature>
<organism evidence="2 3">
    <name type="scientific">Leersia perrieri</name>
    <dbReference type="NCBI Taxonomy" id="77586"/>
    <lineage>
        <taxon>Eukaryota</taxon>
        <taxon>Viridiplantae</taxon>
        <taxon>Streptophyta</taxon>
        <taxon>Embryophyta</taxon>
        <taxon>Tracheophyta</taxon>
        <taxon>Spermatophyta</taxon>
        <taxon>Magnoliopsida</taxon>
        <taxon>Liliopsida</taxon>
        <taxon>Poales</taxon>
        <taxon>Poaceae</taxon>
        <taxon>BOP clade</taxon>
        <taxon>Oryzoideae</taxon>
        <taxon>Oryzeae</taxon>
        <taxon>Oryzinae</taxon>
        <taxon>Leersia</taxon>
    </lineage>
</organism>
<evidence type="ECO:0000313" key="2">
    <source>
        <dbReference type="EnsemblPlants" id="LPERR05G02520.1"/>
    </source>
</evidence>
<protein>
    <submittedName>
        <fullName evidence="2">Uncharacterized protein</fullName>
    </submittedName>
</protein>
<reference evidence="3" key="2">
    <citation type="submission" date="2013-12" db="EMBL/GenBank/DDBJ databases">
        <authorList>
            <person name="Yu Y."/>
            <person name="Lee S."/>
            <person name="de Baynast K."/>
            <person name="Wissotski M."/>
            <person name="Liu L."/>
            <person name="Talag J."/>
            <person name="Goicoechea J."/>
            <person name="Angelova A."/>
            <person name="Jetty R."/>
            <person name="Kudrna D."/>
            <person name="Golser W."/>
            <person name="Rivera L."/>
            <person name="Zhang J."/>
            <person name="Wing R."/>
        </authorList>
    </citation>
    <scope>NUCLEOTIDE SEQUENCE</scope>
</reference>
<keyword evidence="1" id="KW-0472">Membrane</keyword>
<keyword evidence="3" id="KW-1185">Reference proteome</keyword>
<evidence type="ECO:0000256" key="1">
    <source>
        <dbReference type="SAM" id="Phobius"/>
    </source>
</evidence>
<dbReference type="AlphaFoldDB" id="A0A0D9WCL0"/>
<sequence>MVSLPAPATERFTSEMEMMYSCKILGGYEDPAHQIFLRAPEVLMINKLGAALERRLSWWRRRGREQQQQQRQARGRPRRRRRHEEVKVFTSCSIYDCKIVLGMAIYVVMWLGQVAAAATCIVISRNRLKKQDYVEPQYLGHDDHQNIKLSLNIFYSLVLAQGITFICMLLNPLSYGFMAIVQRKYRLILPSGIKILFRYKNDNYMEFITGNVRGTLNMDMVTFAKNLAVSNSADDQLLGIRAMDRILMSVEYRNLALGRLRTSMEPDELGKLVNMLGIFKTMDEQHIRGHAARVLLKLSPDLPSYPQILYIISSSLLSTSNKRVCKCNMDSDLVWFGLRILDKLTDNLENFRKATNDEDSGDLLLSTVIDLTYLCGHGRSMSKTISDSWIEQEIIPLLQKDDDIPLPFIKRIDQEIIVGMALNILSKLVALPGDAGKKLREETSKKFDFLTNTGMIMGHVEATRVISCLAVDEVARQDIGKLPEIIKKLKYCLLSKAPYINTTKVAAKLLLLEYTREELLNQIQTKAFHYQFQPSYKNLIWILPRHGCGSWHKDLI</sequence>
<proteinExistence type="predicted"/>
<evidence type="ECO:0000313" key="3">
    <source>
        <dbReference type="Proteomes" id="UP000032180"/>
    </source>
</evidence>
<accession>A0A0D9WCL0</accession>
<dbReference type="PANTHER" id="PTHR33115">
    <property type="entry name" value="ARM REPEAT SUPERFAMILY PROTEIN"/>
    <property type="match status" value="1"/>
</dbReference>
<dbReference type="HOGENOM" id="CLU_490372_0_0_1"/>
<keyword evidence="1" id="KW-1133">Transmembrane helix</keyword>
<name>A0A0D9WCL0_9ORYZ</name>
<dbReference type="Proteomes" id="UP000032180">
    <property type="component" value="Chromosome 5"/>
</dbReference>